<dbReference type="SMART" id="SM00409">
    <property type="entry name" value="IG"/>
    <property type="match status" value="1"/>
</dbReference>
<dbReference type="InterPro" id="IPR003599">
    <property type="entry name" value="Ig_sub"/>
</dbReference>
<proteinExistence type="predicted"/>
<dbReference type="InterPro" id="IPR013106">
    <property type="entry name" value="Ig_V-set"/>
</dbReference>
<dbReference type="InParanoid" id="A0A6I8NYP3"/>
<dbReference type="PROSITE" id="PS50835">
    <property type="entry name" value="IG_LIKE"/>
    <property type="match status" value="1"/>
</dbReference>
<evidence type="ECO:0000256" key="1">
    <source>
        <dbReference type="SAM" id="SignalP"/>
    </source>
</evidence>
<evidence type="ECO:0000313" key="3">
    <source>
        <dbReference type="Ensembl" id="ENSOANP00000045982.1"/>
    </source>
</evidence>
<dbReference type="Ensembl" id="ENSOANT00000061519.1">
    <property type="protein sequence ID" value="ENSOANP00000045982.1"/>
    <property type="gene ID" value="ENSOANG00000044524.1"/>
</dbReference>
<feature type="chain" id="PRO_5026301158" description="Ig-like domain-containing protein" evidence="1">
    <location>
        <begin position="21"/>
        <end position="146"/>
    </location>
</feature>
<accession>A0A6I8NYP3</accession>
<dbReference type="GO" id="GO:0019814">
    <property type="term" value="C:immunoglobulin complex"/>
    <property type="evidence" value="ECO:0000318"/>
    <property type="project" value="GO_Central"/>
</dbReference>
<feature type="signal peptide" evidence="1">
    <location>
        <begin position="1"/>
        <end position="20"/>
    </location>
</feature>
<dbReference type="GeneTree" id="ENSGT00940000153770"/>
<dbReference type="FunCoup" id="A0A6I8NYP3">
    <property type="interactions" value="281"/>
</dbReference>
<dbReference type="GO" id="GO:0006955">
    <property type="term" value="P:immune response"/>
    <property type="evidence" value="ECO:0000318"/>
    <property type="project" value="GO_Central"/>
</dbReference>
<reference evidence="3 4" key="1">
    <citation type="journal article" date="2008" name="Nature">
        <title>Genome analysis of the platypus reveals unique signatures of evolution.</title>
        <authorList>
            <person name="Warren W.C."/>
            <person name="Hillier L.W."/>
            <person name="Marshall Graves J.A."/>
            <person name="Birney E."/>
            <person name="Ponting C.P."/>
            <person name="Grutzner F."/>
            <person name="Belov K."/>
            <person name="Miller W."/>
            <person name="Clarke L."/>
            <person name="Chinwalla A.T."/>
            <person name="Yang S.P."/>
            <person name="Heger A."/>
            <person name="Locke D.P."/>
            <person name="Miethke P."/>
            <person name="Waters P.D."/>
            <person name="Veyrunes F."/>
            <person name="Fulton L."/>
            <person name="Fulton B."/>
            <person name="Graves T."/>
            <person name="Wallis J."/>
            <person name="Puente X.S."/>
            <person name="Lopez-Otin C."/>
            <person name="Ordonez G.R."/>
            <person name="Eichler E.E."/>
            <person name="Chen L."/>
            <person name="Cheng Z."/>
            <person name="Deakin J.E."/>
            <person name="Alsop A."/>
            <person name="Thompson K."/>
            <person name="Kirby P."/>
            <person name="Papenfuss A.T."/>
            <person name="Wakefield M.J."/>
            <person name="Olender T."/>
            <person name="Lancet D."/>
            <person name="Huttley G.A."/>
            <person name="Smit A.F."/>
            <person name="Pask A."/>
            <person name="Temple-Smith P."/>
            <person name="Batzer M.A."/>
            <person name="Walker J.A."/>
            <person name="Konkel M.K."/>
            <person name="Harris R.S."/>
            <person name="Whittington C.M."/>
            <person name="Wong E.S."/>
            <person name="Gemmell N.J."/>
            <person name="Buschiazzo E."/>
            <person name="Vargas Jentzsch I.M."/>
            <person name="Merkel A."/>
            <person name="Schmitz J."/>
            <person name="Zemann A."/>
            <person name="Churakov G."/>
            <person name="Kriegs J.O."/>
            <person name="Brosius J."/>
            <person name="Murchison E.P."/>
            <person name="Sachidanandam R."/>
            <person name="Smith C."/>
            <person name="Hannon G.J."/>
            <person name="Tsend-Ayush E."/>
            <person name="McMillan D."/>
            <person name="Attenborough R."/>
            <person name="Rens W."/>
            <person name="Ferguson-Smith M."/>
            <person name="Lefevre C.M."/>
            <person name="Sharp J.A."/>
            <person name="Nicholas K.R."/>
            <person name="Ray D.A."/>
            <person name="Kube M."/>
            <person name="Reinhardt R."/>
            <person name="Pringle T.H."/>
            <person name="Taylor J."/>
            <person name="Jones R.C."/>
            <person name="Nixon B."/>
            <person name="Dacheux J.L."/>
            <person name="Niwa H."/>
            <person name="Sekita Y."/>
            <person name="Huang X."/>
            <person name="Stark A."/>
            <person name="Kheradpour P."/>
            <person name="Kellis M."/>
            <person name="Flicek P."/>
            <person name="Chen Y."/>
            <person name="Webber C."/>
            <person name="Hardison R."/>
            <person name="Nelson J."/>
            <person name="Hallsworth-Pepin K."/>
            <person name="Delehaunty K."/>
            <person name="Markovic C."/>
            <person name="Minx P."/>
            <person name="Feng Y."/>
            <person name="Kremitzki C."/>
            <person name="Mitreva M."/>
            <person name="Glasscock J."/>
            <person name="Wylie T."/>
            <person name="Wohldmann P."/>
            <person name="Thiru P."/>
            <person name="Nhan M.N."/>
            <person name="Pohl C.S."/>
            <person name="Smith S.M."/>
            <person name="Hou S."/>
            <person name="Nefedov M."/>
            <person name="de Jong P.J."/>
            <person name="Renfree M.B."/>
            <person name="Mardis E.R."/>
            <person name="Wilson R.K."/>
        </authorList>
    </citation>
    <scope>NUCLEOTIDE SEQUENCE [LARGE SCALE GENOMIC DNA]</scope>
    <source>
        <strain evidence="3 4">Glennie</strain>
    </source>
</reference>
<evidence type="ECO:0000313" key="4">
    <source>
        <dbReference type="Proteomes" id="UP000002279"/>
    </source>
</evidence>
<keyword evidence="4" id="KW-1185">Reference proteome</keyword>
<protein>
    <recommendedName>
        <fullName evidence="2">Ig-like domain-containing protein</fullName>
    </recommendedName>
</protein>
<dbReference type="InterPro" id="IPR036179">
    <property type="entry name" value="Ig-like_dom_sf"/>
</dbReference>
<dbReference type="InterPro" id="IPR007110">
    <property type="entry name" value="Ig-like_dom"/>
</dbReference>
<dbReference type="OMA" id="HSANRRE"/>
<dbReference type="InterPro" id="IPR013783">
    <property type="entry name" value="Ig-like_fold"/>
</dbReference>
<keyword evidence="1" id="KW-0732">Signal</keyword>
<dbReference type="PANTHER" id="PTHR23267">
    <property type="entry name" value="IMMUNOGLOBULIN LIGHT CHAIN"/>
    <property type="match status" value="1"/>
</dbReference>
<sequence>MVSRAQLLCLLLLWAHESKGATVVTQSPEFLTESPGGSVTINCKISTSTSYVAWYQQKPGQTPKLLIYKVSNRPSGVPDRFSGSGSGTDFTFTINRVEADDAADYYCQYHGSTPPTVFQPHTKTSQGHLISSGAAASCSDNAAAVF</sequence>
<dbReference type="Bgee" id="ENSOANG00000044524">
    <property type="expression patterns" value="Expressed in endometrium and 4 other cell types or tissues"/>
</dbReference>
<dbReference type="Gene3D" id="2.60.40.10">
    <property type="entry name" value="Immunoglobulins"/>
    <property type="match status" value="1"/>
</dbReference>
<name>A0A6I8NYP3_ORNAN</name>
<organism evidence="3 4">
    <name type="scientific">Ornithorhynchus anatinus</name>
    <name type="common">Duckbill platypus</name>
    <dbReference type="NCBI Taxonomy" id="9258"/>
    <lineage>
        <taxon>Eukaryota</taxon>
        <taxon>Metazoa</taxon>
        <taxon>Chordata</taxon>
        <taxon>Craniata</taxon>
        <taxon>Vertebrata</taxon>
        <taxon>Euteleostomi</taxon>
        <taxon>Mammalia</taxon>
        <taxon>Monotremata</taxon>
        <taxon>Ornithorhynchidae</taxon>
        <taxon>Ornithorhynchus</taxon>
    </lineage>
</organism>
<dbReference type="Proteomes" id="UP000002279">
    <property type="component" value="Chromosome 18"/>
</dbReference>
<feature type="domain" description="Ig-like" evidence="2">
    <location>
        <begin position="22"/>
        <end position="108"/>
    </location>
</feature>
<evidence type="ECO:0000259" key="2">
    <source>
        <dbReference type="PROSITE" id="PS50835"/>
    </source>
</evidence>
<dbReference type="FunFam" id="2.60.40.10:FF:001230">
    <property type="entry name" value="Immunoglobulin kappa variable 8-16"/>
    <property type="match status" value="1"/>
</dbReference>
<dbReference type="SUPFAM" id="SSF48726">
    <property type="entry name" value="Immunoglobulin"/>
    <property type="match status" value="1"/>
</dbReference>
<dbReference type="Pfam" id="PF07686">
    <property type="entry name" value="V-set"/>
    <property type="match status" value="1"/>
</dbReference>
<reference evidence="3" key="2">
    <citation type="submission" date="2025-08" db="UniProtKB">
        <authorList>
            <consortium name="Ensembl"/>
        </authorList>
    </citation>
    <scope>IDENTIFICATION</scope>
    <source>
        <strain evidence="3">Glennie</strain>
    </source>
</reference>
<reference evidence="3" key="3">
    <citation type="submission" date="2025-09" db="UniProtKB">
        <authorList>
            <consortium name="Ensembl"/>
        </authorList>
    </citation>
    <scope>IDENTIFICATION</scope>
    <source>
        <strain evidence="3">Glennie</strain>
    </source>
</reference>
<dbReference type="AlphaFoldDB" id="A0A6I8NYP3"/>
<dbReference type="InterPro" id="IPR050150">
    <property type="entry name" value="IgV_Light_Chain"/>
</dbReference>
<dbReference type="SMART" id="SM00406">
    <property type="entry name" value="IGv"/>
    <property type="match status" value="1"/>
</dbReference>